<organism evidence="2 3">
    <name type="scientific">Cardiocondyla obscurior</name>
    <dbReference type="NCBI Taxonomy" id="286306"/>
    <lineage>
        <taxon>Eukaryota</taxon>
        <taxon>Metazoa</taxon>
        <taxon>Ecdysozoa</taxon>
        <taxon>Arthropoda</taxon>
        <taxon>Hexapoda</taxon>
        <taxon>Insecta</taxon>
        <taxon>Pterygota</taxon>
        <taxon>Neoptera</taxon>
        <taxon>Endopterygota</taxon>
        <taxon>Hymenoptera</taxon>
        <taxon>Apocrita</taxon>
        <taxon>Aculeata</taxon>
        <taxon>Formicoidea</taxon>
        <taxon>Formicidae</taxon>
        <taxon>Myrmicinae</taxon>
        <taxon>Cardiocondyla</taxon>
    </lineage>
</organism>
<gene>
    <name evidence="2" type="ORF">PUN28_012854</name>
</gene>
<evidence type="ECO:0000256" key="1">
    <source>
        <dbReference type="SAM" id="MobiDB-lite"/>
    </source>
</evidence>
<proteinExistence type="predicted"/>
<dbReference type="Proteomes" id="UP001430953">
    <property type="component" value="Unassembled WGS sequence"/>
</dbReference>
<evidence type="ECO:0000313" key="2">
    <source>
        <dbReference type="EMBL" id="KAL0111246.1"/>
    </source>
</evidence>
<name>A0AAW2F5C9_9HYME</name>
<sequence length="70" mass="7103">MIVRGGVVTGVAVVVADLLAELVMGRAHGFGAAGVRRLGARRPPPPPPPPEPVTERPPPPPPPPPPSPSL</sequence>
<keyword evidence="3" id="KW-1185">Reference proteome</keyword>
<comment type="caution">
    <text evidence="2">The sequence shown here is derived from an EMBL/GenBank/DDBJ whole genome shotgun (WGS) entry which is preliminary data.</text>
</comment>
<protein>
    <submittedName>
        <fullName evidence="2">Uncharacterized protein</fullName>
    </submittedName>
</protein>
<feature type="region of interest" description="Disordered" evidence="1">
    <location>
        <begin position="33"/>
        <end position="70"/>
    </location>
</feature>
<feature type="compositionally biased region" description="Pro residues" evidence="1">
    <location>
        <begin position="42"/>
        <end position="70"/>
    </location>
</feature>
<dbReference type="EMBL" id="JADYXP020000013">
    <property type="protein sequence ID" value="KAL0111246.1"/>
    <property type="molecule type" value="Genomic_DNA"/>
</dbReference>
<reference evidence="2 3" key="1">
    <citation type="submission" date="2023-03" db="EMBL/GenBank/DDBJ databases">
        <title>High recombination rates correlate with genetic variation in Cardiocondyla obscurior ants.</title>
        <authorList>
            <person name="Errbii M."/>
        </authorList>
    </citation>
    <scope>NUCLEOTIDE SEQUENCE [LARGE SCALE GENOMIC DNA]</scope>
    <source>
        <strain evidence="2">Alpha-2009</strain>
        <tissue evidence="2">Whole body</tissue>
    </source>
</reference>
<accession>A0AAW2F5C9</accession>
<dbReference type="AlphaFoldDB" id="A0AAW2F5C9"/>
<evidence type="ECO:0000313" key="3">
    <source>
        <dbReference type="Proteomes" id="UP001430953"/>
    </source>
</evidence>